<reference evidence="1 2" key="1">
    <citation type="journal article" date="2018" name="PLoS Genet.">
        <title>Population sequencing reveals clonal diversity and ancestral inbreeding in the grapevine cultivar Chardonnay.</title>
        <authorList>
            <person name="Roach M.J."/>
            <person name="Johnson D.L."/>
            <person name="Bohlmann J."/>
            <person name="van Vuuren H.J."/>
            <person name="Jones S.J."/>
            <person name="Pretorius I.S."/>
            <person name="Schmidt S.A."/>
            <person name="Borneman A.R."/>
        </authorList>
    </citation>
    <scope>NUCLEOTIDE SEQUENCE [LARGE SCALE GENOMIC DNA]</scope>
    <source>
        <strain evidence="2">cv. Chardonnay</strain>
        <tissue evidence="1">Leaf</tissue>
    </source>
</reference>
<accession>A0A438FJ32</accession>
<comment type="caution">
    <text evidence="1">The sequence shown here is derived from an EMBL/GenBank/DDBJ whole genome shotgun (WGS) entry which is preliminary data.</text>
</comment>
<dbReference type="Proteomes" id="UP000288805">
    <property type="component" value="Unassembled WGS sequence"/>
</dbReference>
<organism evidence="1 2">
    <name type="scientific">Vitis vinifera</name>
    <name type="common">Grape</name>
    <dbReference type="NCBI Taxonomy" id="29760"/>
    <lineage>
        <taxon>Eukaryota</taxon>
        <taxon>Viridiplantae</taxon>
        <taxon>Streptophyta</taxon>
        <taxon>Embryophyta</taxon>
        <taxon>Tracheophyta</taxon>
        <taxon>Spermatophyta</taxon>
        <taxon>Magnoliopsida</taxon>
        <taxon>eudicotyledons</taxon>
        <taxon>Gunneridae</taxon>
        <taxon>Pentapetalae</taxon>
        <taxon>rosids</taxon>
        <taxon>Vitales</taxon>
        <taxon>Vitaceae</taxon>
        <taxon>Viteae</taxon>
        <taxon>Vitis</taxon>
    </lineage>
</organism>
<proteinExistence type="predicted"/>
<dbReference type="InterPro" id="IPR035897">
    <property type="entry name" value="Toll_tir_struct_dom_sf"/>
</dbReference>
<dbReference type="EMBL" id="QGNW01000871">
    <property type="protein sequence ID" value="RVW60015.1"/>
    <property type="molecule type" value="Genomic_DNA"/>
</dbReference>
<protein>
    <submittedName>
        <fullName evidence="1">Uncharacterized protein</fullName>
    </submittedName>
</protein>
<evidence type="ECO:0000313" key="1">
    <source>
        <dbReference type="EMBL" id="RVW60015.1"/>
    </source>
</evidence>
<name>A0A438FJ32_VITVI</name>
<evidence type="ECO:0000313" key="2">
    <source>
        <dbReference type="Proteomes" id="UP000288805"/>
    </source>
</evidence>
<dbReference type="Gene3D" id="3.40.50.10140">
    <property type="entry name" value="Toll/interleukin-1 receptor homology (TIR) domain"/>
    <property type="match status" value="1"/>
</dbReference>
<gene>
    <name evidence="1" type="ORF">CK203_089484</name>
</gene>
<dbReference type="AlphaFoldDB" id="A0A438FJ32"/>
<sequence length="90" mass="10448">MMCSLVLEEKIAATLLTDHLYKALACKRIETFMDCQLEEGKFRKALADHEEKLKADHEKKLKYDMERVQGWRKALTQVGKISAFTSSRDK</sequence>